<dbReference type="AlphaFoldDB" id="I4VJN1"/>
<keyword evidence="2" id="KW-1185">Reference proteome</keyword>
<protein>
    <submittedName>
        <fullName evidence="1">Uncharacterized protein</fullName>
    </submittedName>
</protein>
<dbReference type="RefSeq" id="WP_007082831.1">
    <property type="nucleotide sequence ID" value="NZ_AJXU01000079.1"/>
</dbReference>
<dbReference type="EMBL" id="AJXU01000079">
    <property type="protein sequence ID" value="EIL87422.1"/>
    <property type="molecule type" value="Genomic_DNA"/>
</dbReference>
<name>I4VJN1_9GAMM</name>
<gene>
    <name evidence="1" type="ORF">UU9_16046</name>
</gene>
<evidence type="ECO:0000313" key="2">
    <source>
        <dbReference type="Proteomes" id="UP000004210"/>
    </source>
</evidence>
<accession>I4VJN1</accession>
<dbReference type="PATRIC" id="fig|1163408.3.peg.3248"/>
<organism evidence="1 2">
    <name type="scientific">Rhodanobacter fulvus Jip2</name>
    <dbReference type="NCBI Taxonomy" id="1163408"/>
    <lineage>
        <taxon>Bacteria</taxon>
        <taxon>Pseudomonadati</taxon>
        <taxon>Pseudomonadota</taxon>
        <taxon>Gammaproteobacteria</taxon>
        <taxon>Lysobacterales</taxon>
        <taxon>Rhodanobacteraceae</taxon>
        <taxon>Rhodanobacter</taxon>
    </lineage>
</organism>
<evidence type="ECO:0000313" key="1">
    <source>
        <dbReference type="EMBL" id="EIL87422.1"/>
    </source>
</evidence>
<dbReference type="OrthoDB" id="1335973at2"/>
<comment type="caution">
    <text evidence="1">The sequence shown here is derived from an EMBL/GenBank/DDBJ whole genome shotgun (WGS) entry which is preliminary data.</text>
</comment>
<dbReference type="Proteomes" id="UP000004210">
    <property type="component" value="Unassembled WGS sequence"/>
</dbReference>
<reference evidence="1 2" key="1">
    <citation type="journal article" date="2012" name="J. Bacteriol.">
        <title>Genome sequences for six rhodanobacter strains, isolated from soils and the terrestrial subsurface, with variable denitrification capabilities.</title>
        <authorList>
            <person name="Kostka J.E."/>
            <person name="Green S.J."/>
            <person name="Rishishwar L."/>
            <person name="Prakash O."/>
            <person name="Katz L.S."/>
            <person name="Marino-Ramirez L."/>
            <person name="Jordan I.K."/>
            <person name="Munk C."/>
            <person name="Ivanova N."/>
            <person name="Mikhailova N."/>
            <person name="Watson D.B."/>
            <person name="Brown S.D."/>
            <person name="Palumbo A.V."/>
            <person name="Brooks S.C."/>
        </authorList>
    </citation>
    <scope>NUCLEOTIDE SEQUENCE [LARGE SCALE GENOMIC DNA]</scope>
    <source>
        <strain evidence="2">Jip2T</strain>
    </source>
</reference>
<proteinExistence type="predicted"/>
<sequence length="111" mass="12420">MTKSTFGKAWYLPDENRWRDKNMLAMRDAGALIVEDGSLEFQGRKETIHITDIKQVSYGKQGRDAVNNWVKIEYGDGKQAYFADGSLLGWGGLFGGTKKILEAVRRATSTS</sequence>